<keyword evidence="1" id="KW-1133">Transmembrane helix</keyword>
<keyword evidence="1" id="KW-0472">Membrane</keyword>
<keyword evidence="1" id="KW-0812">Transmembrane</keyword>
<dbReference type="AlphaFoldDB" id="A0A6J4MQ48"/>
<name>A0A6J4MQ48_9ACTN</name>
<evidence type="ECO:0000313" key="2">
    <source>
        <dbReference type="EMBL" id="CAA9365724.1"/>
    </source>
</evidence>
<sequence>MSVLVELTPHSASRSVRTPAHRAAASVTRTGVTAVLSLALVLAVTGSVTMVFGALAGGGALMLASAAALVLRRDRRARSWQRELEAACGVHERRTLNLRRVL</sequence>
<feature type="transmembrane region" description="Helical" evidence="1">
    <location>
        <begin position="50"/>
        <end position="71"/>
    </location>
</feature>
<reference evidence="2" key="1">
    <citation type="submission" date="2020-02" db="EMBL/GenBank/DDBJ databases">
        <authorList>
            <person name="Meier V. D."/>
        </authorList>
    </citation>
    <scope>NUCLEOTIDE SEQUENCE</scope>
    <source>
        <strain evidence="2">AVDCRST_MAG72</strain>
    </source>
</reference>
<feature type="transmembrane region" description="Helical" evidence="1">
    <location>
        <begin position="23"/>
        <end position="44"/>
    </location>
</feature>
<accession>A0A6J4MQ48</accession>
<evidence type="ECO:0000256" key="1">
    <source>
        <dbReference type="SAM" id="Phobius"/>
    </source>
</evidence>
<dbReference type="EMBL" id="CADCUJ010000113">
    <property type="protein sequence ID" value="CAA9365724.1"/>
    <property type="molecule type" value="Genomic_DNA"/>
</dbReference>
<organism evidence="2">
    <name type="scientific">uncultured Nocardioidaceae bacterium</name>
    <dbReference type="NCBI Taxonomy" id="253824"/>
    <lineage>
        <taxon>Bacteria</taxon>
        <taxon>Bacillati</taxon>
        <taxon>Actinomycetota</taxon>
        <taxon>Actinomycetes</taxon>
        <taxon>Propionibacteriales</taxon>
        <taxon>Nocardioidaceae</taxon>
        <taxon>environmental samples</taxon>
    </lineage>
</organism>
<gene>
    <name evidence="2" type="ORF">AVDCRST_MAG72-2700</name>
</gene>
<proteinExistence type="predicted"/>
<protein>
    <submittedName>
        <fullName evidence="2">Uncharacterized protein</fullName>
    </submittedName>
</protein>